<feature type="transmembrane region" description="Helical" evidence="1">
    <location>
        <begin position="26"/>
        <end position="43"/>
    </location>
</feature>
<protein>
    <recommendedName>
        <fullName evidence="2">DUF418 domain-containing protein</fullName>
    </recommendedName>
</protein>
<name>A0A2T2Y936_9BACT</name>
<gene>
    <name evidence="3" type="ORF">AHMF7605_29310</name>
</gene>
<feature type="transmembrane region" description="Helical" evidence="1">
    <location>
        <begin position="50"/>
        <end position="69"/>
    </location>
</feature>
<dbReference type="EMBL" id="PYFT01000002">
    <property type="protein sequence ID" value="PSR52006.1"/>
    <property type="molecule type" value="Genomic_DNA"/>
</dbReference>
<evidence type="ECO:0000313" key="3">
    <source>
        <dbReference type="EMBL" id="PSR52006.1"/>
    </source>
</evidence>
<accession>A0A2T2Y936</accession>
<dbReference type="PANTHER" id="PTHR30590:SF2">
    <property type="entry name" value="INNER MEMBRANE PROTEIN"/>
    <property type="match status" value="1"/>
</dbReference>
<dbReference type="RefSeq" id="WP_106933816.1">
    <property type="nucleotide sequence ID" value="NZ_PYFT01000002.1"/>
</dbReference>
<evidence type="ECO:0000313" key="4">
    <source>
        <dbReference type="Proteomes" id="UP000240357"/>
    </source>
</evidence>
<organism evidence="3 4">
    <name type="scientific">Adhaeribacter arboris</name>
    <dbReference type="NCBI Taxonomy" id="2072846"/>
    <lineage>
        <taxon>Bacteria</taxon>
        <taxon>Pseudomonadati</taxon>
        <taxon>Bacteroidota</taxon>
        <taxon>Cytophagia</taxon>
        <taxon>Cytophagales</taxon>
        <taxon>Hymenobacteraceae</taxon>
        <taxon>Adhaeribacter</taxon>
    </lineage>
</organism>
<evidence type="ECO:0000259" key="2">
    <source>
        <dbReference type="Pfam" id="PF04235"/>
    </source>
</evidence>
<keyword evidence="1" id="KW-0472">Membrane</keyword>
<keyword evidence="1" id="KW-1133">Transmembrane helix</keyword>
<feature type="domain" description="DUF418" evidence="2">
    <location>
        <begin position="8"/>
        <end position="92"/>
    </location>
</feature>
<sequence length="108" mass="12447">MELTLCWPHLPARFVGWIANTGRMGLTNYLLQTLLCMVLFTGTRGACRKVTLLETLGIVLLLYGFQVGYSNVWLRYHSMGPMEKLWRRWTYGQLQATKIKRVKAPAAR</sequence>
<comment type="caution">
    <text evidence="3">The sequence shown here is derived from an EMBL/GenBank/DDBJ whole genome shotgun (WGS) entry which is preliminary data.</text>
</comment>
<keyword evidence="4" id="KW-1185">Reference proteome</keyword>
<dbReference type="Pfam" id="PF04235">
    <property type="entry name" value="DUF418"/>
    <property type="match status" value="1"/>
</dbReference>
<dbReference type="InterPro" id="IPR007349">
    <property type="entry name" value="DUF418"/>
</dbReference>
<proteinExistence type="predicted"/>
<reference evidence="3 4" key="1">
    <citation type="submission" date="2018-03" db="EMBL/GenBank/DDBJ databases">
        <title>Adhaeribacter sp. HMF7605 Genome sequencing and assembly.</title>
        <authorList>
            <person name="Kang H."/>
            <person name="Kang J."/>
            <person name="Cha I."/>
            <person name="Kim H."/>
            <person name="Joh K."/>
        </authorList>
    </citation>
    <scope>NUCLEOTIDE SEQUENCE [LARGE SCALE GENOMIC DNA]</scope>
    <source>
        <strain evidence="3 4">HMF7605</strain>
    </source>
</reference>
<evidence type="ECO:0000256" key="1">
    <source>
        <dbReference type="SAM" id="Phobius"/>
    </source>
</evidence>
<dbReference type="Proteomes" id="UP000240357">
    <property type="component" value="Unassembled WGS sequence"/>
</dbReference>
<dbReference type="InterPro" id="IPR052529">
    <property type="entry name" value="Bact_Transport_Assoc"/>
</dbReference>
<keyword evidence="1" id="KW-0812">Transmembrane</keyword>
<dbReference type="AlphaFoldDB" id="A0A2T2Y936"/>
<dbReference type="PANTHER" id="PTHR30590">
    <property type="entry name" value="INNER MEMBRANE PROTEIN"/>
    <property type="match status" value="1"/>
</dbReference>